<feature type="transmembrane region" description="Helical" evidence="14">
    <location>
        <begin position="353"/>
        <end position="374"/>
    </location>
</feature>
<feature type="transmembrane region" description="Helical" evidence="14">
    <location>
        <begin position="761"/>
        <end position="781"/>
    </location>
</feature>
<dbReference type="GO" id="GO:0046872">
    <property type="term" value="F:metal ion binding"/>
    <property type="evidence" value="ECO:0007669"/>
    <property type="project" value="UniProtKB-KW"/>
</dbReference>
<feature type="transmembrane region" description="Helical" evidence="14">
    <location>
        <begin position="133"/>
        <end position="152"/>
    </location>
</feature>
<evidence type="ECO:0000256" key="14">
    <source>
        <dbReference type="SAM" id="Phobius"/>
    </source>
</evidence>
<evidence type="ECO:0000256" key="13">
    <source>
        <dbReference type="ARBA" id="ARBA00023211"/>
    </source>
</evidence>
<feature type="transmembrane region" description="Helical" evidence="14">
    <location>
        <begin position="246"/>
        <end position="266"/>
    </location>
</feature>
<keyword evidence="12 14" id="KW-0472">Membrane</keyword>
<evidence type="ECO:0000313" key="16">
    <source>
        <dbReference type="EMBL" id="SUZ54913.1"/>
    </source>
</evidence>
<comment type="subcellular location">
    <subcellularLocation>
        <location evidence="3">Endomembrane system</location>
        <topology evidence="3">Multi-pass membrane protein</topology>
    </subcellularLocation>
</comment>
<dbReference type="UniPathway" id="UPA00378"/>
<feature type="transmembrane region" description="Helical" evidence="14">
    <location>
        <begin position="104"/>
        <end position="121"/>
    </location>
</feature>
<dbReference type="PANTHER" id="PTHR13872">
    <property type="entry name" value="DOLICHYL-DIPHOSPHOOLIGOSACCHARIDE--PROTEIN GLYCOSYLTRANSFERASE SUBUNIT"/>
    <property type="match status" value="1"/>
</dbReference>
<sequence length="2172" mass="235562">METENEAPQVGHQPPGLASPIAVTAMLTTLFLALSQIEGRSIDNDYLSSSLTLPLAALASACIGRMSPWLRLSSTVGLRVSALSIGLLAIAFAANSFAPSMFDNLFISTFFLVGSVTGYLVESRRFEESNIFLSTIVGLHFATSYAAGLGIIDGASSAQFVDFEREAIGSAFFAFWFASTALGITVTIALRGTLEDVGTGSMMSAIPTPSQNRETLIYAALIFVVQLIPLVWLGQIEDIEAFSESSHLGVLWAIFTTVVILLHAFFRAEGWHVLGVLLAVNWMLYTIGHLHEIGNEFPYPLDEGGLIGSSSWFFVGFWLNFFGIMAASRGVFGDIAPQREPSGFRIWWKSNSYGILVGLALVTALTVRTAWNVIPAMNASGTGLWDMTGGSDPWYMKRVVDYVIAERSHLIFDHDRAYPLGGINPRPPLFSWSLALGGLGLSWLLEIPAEQAVWWSISALPAIYGALIVIPIAGIATRVHSRTAGIISAWLIALMPGHISRSTFAMADHDSFAMLFLATAFYFWIRALSGLEHKRLFESTSPNPLYLLAGMRESWKQNPAVMANATMSGIAFTIMALGWKGFVYGPGILFLAYSVQVAINIFRGRDSLQFTSAALQMMMTAILLPLPFYGWPGLNLVFAPSGMQPMFYIIGFTFAMGWVASSFRDKPWLLVIISGTVLFGTILGVLYLLQVADIYDGWDILFTGGFYFTKNKIFGTIGEAQAPSRGVLFASYGPVVALIAIGCGFFLLWRGSRQNKSGLTLLGLWVIIATYMAWTAGRFIINATPAMAVVGGIGIAMLWGSANSSEFVKEWRRSGIGTPRARFRSIWPATKSRPGVPVILIVLLLVTSQHTTYGIDSGIPRGEESAYDVDLAIYDIAPDILREDFFNIFSVMNSKEYNPDASGLWYMGTFGPSFNSQGWNHAYNWLSEQDSEQGFSERPAFVSWWDYGFQALASGQHPTVADNFQSGIPNSGGMLLSAGQEDTLAMFIATLAQGDRKFNSQQLGEDFLASLNAHMTPEQVKEFGDILSNSNREFVLNRSMAIVAVYNDVELLHGEQLGSDGLPQLGKVWVVLENGVQVGDPTSNQSEAMSLFNETRSSSSQVDTGEPAHYDIGGYRYTTDLIDDYYDISTGLHRNNARLGLLRAFLVTAFDMDALVDIYHGITSIEYEVSDYDSPLGNTVVRNNEIRYFAVDNRLFPLGGSYYDDYEYHRGQTTGIFHAPTRLSGLDMESYISTIYQTQRGDGPIIPRTQAQYEAEYLDDLVRQTSGASSDPSEVIRMVDIDYQHQSEFFETMVARIYVGYGSSTLGIPGDAETPSVWLNPQQTKITGSPGSYLENAFALPGAMMNHFVISNWYDSSECELNETGVKISQLCGTIYDSNRIVKVLKYYSGATVEGTVELEGIGPVPNARILIERDAFSGEEEPDENGSVVDGDGRTFWIPIGHTQANENGEYSFTVPAGKIRVSAFSGEPDLESARSSIMASDVSNSMYELFTEHNEQRTVNPITGILGNVSGSTWLSEAIVNVSGSDGHSNGQSRIEASITVQPSTATGVLTWSGGLDFDGDSVIGSQVVLTPSSDEVTIGPYVALTSNGTVVGQSLEFSGIGQVIFTGEGIAATEGVVTVNDFTGTHTQSIFNNHSITGEGLFAGKGTLSGELLDSTEALACPDNELPQGTVVCVLDDGDYLLNGTVNASGRFTADGSSLFSRTLDQATFVGSGTFETDSTQPLTSYGTINGTGMFSGTGIFSGPMVQPGSFHFVDALPGEYDVSIEFGDGTIVELESNFLIGLNAIQAPVQLSVSGGAIKGNLVDQSGESLDGPISIFPYNDTAENATMECSQTVAPPCMVVPDDNGAFQIGPIIPGTYIAEVDIDDDGFPEVTKTYSFHPEEDVVATFPSPVPDTSDLSFTLFDGDSPVSDLEISLRSENESMAPISAIYDSVANSYRVELSQGIWILNHTLDNDKQLWQRIEVGPDDLSDSFSFQVSHTVNGTVYYSHGDKKETGILEQVVGNEEIVFQWEGFTLSTTSDGEGNFSVTLPVDAMVDATVEVLMGVDGFFSNGTRFTVAQDMGDVSLTVVPGAMTSGFVGLNRPGNTYTDAFKDWEPVYVVAYNFDGTTDGVWRDTVGPDGHFDLILPLGNWTFVLDAGEMGSSTEIEDLNSSAIVELELLVYPEDNS</sequence>
<feature type="transmembrane region" description="Helical" evidence="14">
    <location>
        <begin position="76"/>
        <end position="98"/>
    </location>
</feature>
<evidence type="ECO:0000256" key="3">
    <source>
        <dbReference type="ARBA" id="ARBA00004127"/>
    </source>
</evidence>
<feature type="transmembrane region" description="Helical" evidence="14">
    <location>
        <begin position="172"/>
        <end position="194"/>
    </location>
</feature>
<feature type="non-terminal residue" evidence="16">
    <location>
        <position position="2172"/>
    </location>
</feature>
<feature type="transmembrane region" description="Helical" evidence="14">
    <location>
        <begin position="16"/>
        <end position="34"/>
    </location>
</feature>
<evidence type="ECO:0000256" key="9">
    <source>
        <dbReference type="ARBA" id="ARBA00022723"/>
    </source>
</evidence>
<feature type="transmembrane region" description="Helical" evidence="14">
    <location>
        <begin position="729"/>
        <end position="749"/>
    </location>
</feature>
<dbReference type="EMBL" id="UINC01000416">
    <property type="protein sequence ID" value="SUZ54913.1"/>
    <property type="molecule type" value="Genomic_DNA"/>
</dbReference>
<feature type="transmembrane region" description="Helical" evidence="14">
    <location>
        <begin position="583"/>
        <end position="602"/>
    </location>
</feature>
<keyword evidence="8 14" id="KW-0812">Transmembrane</keyword>
<dbReference type="InterPro" id="IPR048307">
    <property type="entry name" value="STT3_N"/>
</dbReference>
<protein>
    <recommendedName>
        <fullName evidence="15">Oligosaccharyl transferase STT3 N-terminal domain-containing protein</fullName>
    </recommendedName>
</protein>
<dbReference type="InterPro" id="IPR003674">
    <property type="entry name" value="Oligo_trans_STT3"/>
</dbReference>
<feature type="transmembrane region" description="Helical" evidence="14">
    <location>
        <begin position="452"/>
        <end position="476"/>
    </location>
</feature>
<reference evidence="16" key="1">
    <citation type="submission" date="2018-05" db="EMBL/GenBank/DDBJ databases">
        <authorList>
            <person name="Lanie J.A."/>
            <person name="Ng W.-L."/>
            <person name="Kazmierczak K.M."/>
            <person name="Andrzejewski T.M."/>
            <person name="Davidsen T.M."/>
            <person name="Wayne K.J."/>
            <person name="Tettelin H."/>
            <person name="Glass J.I."/>
            <person name="Rusch D."/>
            <person name="Podicherti R."/>
            <person name="Tsui H.-C.T."/>
            <person name="Winkler M.E."/>
        </authorList>
    </citation>
    <scope>NUCLEOTIDE SEQUENCE</scope>
</reference>
<organism evidence="16">
    <name type="scientific">marine metagenome</name>
    <dbReference type="NCBI Taxonomy" id="408172"/>
    <lineage>
        <taxon>unclassified sequences</taxon>
        <taxon>metagenomes</taxon>
        <taxon>ecological metagenomes</taxon>
    </lineage>
</organism>
<keyword evidence="13" id="KW-0464">Manganese</keyword>
<dbReference type="GO" id="GO:0004576">
    <property type="term" value="F:oligosaccharyl transferase activity"/>
    <property type="evidence" value="ECO:0007669"/>
    <property type="project" value="InterPro"/>
</dbReference>
<gene>
    <name evidence="16" type="ORF">METZ01_LOCUS7767</name>
</gene>
<dbReference type="Gene3D" id="3.40.50.12610">
    <property type="match status" value="1"/>
</dbReference>
<feature type="domain" description="Oligosaccharyl transferase STT3 N-terminal" evidence="15">
    <location>
        <begin position="391"/>
        <end position="792"/>
    </location>
</feature>
<comment type="cofactor">
    <cofactor evidence="2">
        <name>Mg(2+)</name>
        <dbReference type="ChEBI" id="CHEBI:18420"/>
    </cofactor>
</comment>
<feature type="transmembrane region" description="Helical" evidence="14">
    <location>
        <begin position="643"/>
        <end position="661"/>
    </location>
</feature>
<feature type="transmembrane region" description="Helical" evidence="14">
    <location>
        <begin position="273"/>
        <end position="291"/>
    </location>
</feature>
<evidence type="ECO:0000256" key="10">
    <source>
        <dbReference type="ARBA" id="ARBA00022842"/>
    </source>
</evidence>
<keyword evidence="6" id="KW-0328">Glycosyltransferase</keyword>
<evidence type="ECO:0000256" key="5">
    <source>
        <dbReference type="ARBA" id="ARBA00010810"/>
    </source>
</evidence>
<evidence type="ECO:0000256" key="7">
    <source>
        <dbReference type="ARBA" id="ARBA00022679"/>
    </source>
</evidence>
<evidence type="ECO:0000256" key="12">
    <source>
        <dbReference type="ARBA" id="ARBA00023136"/>
    </source>
</evidence>
<feature type="transmembrane region" description="Helical" evidence="14">
    <location>
        <begin position="668"/>
        <end position="689"/>
    </location>
</feature>
<comment type="similarity">
    <text evidence="5">Belongs to the STT3 family.</text>
</comment>
<evidence type="ECO:0000256" key="2">
    <source>
        <dbReference type="ARBA" id="ARBA00001946"/>
    </source>
</evidence>
<feature type="transmembrane region" description="Helical" evidence="14">
    <location>
        <begin position="560"/>
        <end position="577"/>
    </location>
</feature>
<feature type="transmembrane region" description="Helical" evidence="14">
    <location>
        <begin position="215"/>
        <end position="234"/>
    </location>
</feature>
<dbReference type="Pfam" id="PF02516">
    <property type="entry name" value="STT3"/>
    <property type="match status" value="1"/>
</dbReference>
<evidence type="ECO:0000256" key="1">
    <source>
        <dbReference type="ARBA" id="ARBA00001936"/>
    </source>
</evidence>
<keyword evidence="9" id="KW-0479">Metal-binding</keyword>
<proteinExistence type="inferred from homology"/>
<dbReference type="PANTHER" id="PTHR13872:SF1">
    <property type="entry name" value="DOLICHYL-DIPHOSPHOOLIGOSACCHARIDE--PROTEIN GLYCOSYLTRANSFERASE SUBUNIT STT3B"/>
    <property type="match status" value="1"/>
</dbReference>
<dbReference type="GO" id="GO:0016020">
    <property type="term" value="C:membrane"/>
    <property type="evidence" value="ECO:0007669"/>
    <property type="project" value="InterPro"/>
</dbReference>
<feature type="transmembrane region" description="Helical" evidence="14">
    <location>
        <begin position="511"/>
        <end position="529"/>
    </location>
</feature>
<accession>A0A381NMZ8</accession>
<evidence type="ECO:0000259" key="15">
    <source>
        <dbReference type="Pfam" id="PF02516"/>
    </source>
</evidence>
<keyword evidence="11 14" id="KW-1133">Transmembrane helix</keyword>
<comment type="pathway">
    <text evidence="4">Protein modification; protein glycosylation.</text>
</comment>
<comment type="cofactor">
    <cofactor evidence="1">
        <name>Mn(2+)</name>
        <dbReference type="ChEBI" id="CHEBI:29035"/>
    </cofactor>
</comment>
<evidence type="ECO:0000256" key="8">
    <source>
        <dbReference type="ARBA" id="ARBA00022692"/>
    </source>
</evidence>
<evidence type="ECO:0000256" key="6">
    <source>
        <dbReference type="ARBA" id="ARBA00022676"/>
    </source>
</evidence>
<evidence type="ECO:0000256" key="11">
    <source>
        <dbReference type="ARBA" id="ARBA00022989"/>
    </source>
</evidence>
<name>A0A381NMZ8_9ZZZZ</name>
<dbReference type="GO" id="GO:0012505">
    <property type="term" value="C:endomembrane system"/>
    <property type="evidence" value="ECO:0007669"/>
    <property type="project" value="UniProtKB-SubCell"/>
</dbReference>
<keyword evidence="7" id="KW-0808">Transferase</keyword>
<feature type="transmembrane region" description="Helical" evidence="14">
    <location>
        <begin position="614"/>
        <end position="631"/>
    </location>
</feature>
<evidence type="ECO:0000256" key="4">
    <source>
        <dbReference type="ARBA" id="ARBA00004922"/>
    </source>
</evidence>
<keyword evidence="10" id="KW-0460">Magnesium</keyword>
<feature type="transmembrane region" description="Helical" evidence="14">
    <location>
        <begin position="311"/>
        <end position="332"/>
    </location>
</feature>